<sequence length="418" mass="48791">MNLTPEQQYIFQNYKFENYIKNILLNDAQLNSWRTRKIIDPPPLTRETILAVELATRGQNKNKLWMELRLDRRTATASGKSSQCNNPTRSPALLHGNAQESKVKSEHGLLFHRLGSIIEMNSPECVHVKDTILDCGMFLSEFGLHSASPDAYFKLSDGTWIPVEIKCPFNYRDTTVDQMRLSLGSRKPRYRVKHTALSVNKSGEPIFLMEEKDTHYRQIQRQMYVMKAPFGFYIVKFKNNLVVTTVYRNEKFYTNELNLESNAFVAFALQNANNFKHVDKRLRSFEQQKCNHTYTPCQYNMLAQQGLYIEYGYLKCAHCDSVMDSREPFGSAKNHSCDKFDPNTFVNSEYFDHSRRYNSLIKNSVLRNDAKSLAYHGWYFENNTIKTFCCGKCCDEENINLNKHVHKNDCHYYINVLK</sequence>
<dbReference type="InterPro" id="IPR011604">
    <property type="entry name" value="PDDEXK-like_dom_sf"/>
</dbReference>
<dbReference type="PANTHER" id="PTHR46609:SF8">
    <property type="entry name" value="YQAJ VIRAL RECOMBINASE DOMAIN-CONTAINING PROTEIN"/>
    <property type="match status" value="1"/>
</dbReference>
<proteinExistence type="predicted"/>
<dbReference type="InterPro" id="IPR011335">
    <property type="entry name" value="Restrct_endonuc-II-like"/>
</dbReference>
<accession>A0A9E8BVZ8</accession>
<dbReference type="InterPro" id="IPR051703">
    <property type="entry name" value="NF-kappa-B_Signaling_Reg"/>
</dbReference>
<evidence type="ECO:0000313" key="1">
    <source>
        <dbReference type="EMBL" id="UZE89712.1"/>
    </source>
</evidence>
<protein>
    <submittedName>
        <fullName evidence="1">ALK-EXO</fullName>
    </submittedName>
</protein>
<organism evidence="1 2">
    <name type="scientific">Parapoynx stagnalis nucleopolyhedrovirus</name>
    <dbReference type="NCBI Taxonomy" id="2993413"/>
    <lineage>
        <taxon>Viruses</taxon>
        <taxon>Viruses incertae sedis</taxon>
        <taxon>Naldaviricetes</taxon>
        <taxon>Lefavirales</taxon>
        <taxon>Baculoviridae</taxon>
        <taxon>Alphabaculovirus</taxon>
        <taxon>Alphabaculovirus pastagnalis</taxon>
    </lineage>
</organism>
<reference evidence="1" key="1">
    <citation type="journal article" date="2022" name="Viruses">
        <title>The Parapoynx stagnalis Nucleopolyhedrovirus (PastNPV), a Divergent Member of the Alphabaculovirus Group I Clade, Encodes a Homolog of Ran GTPase.</title>
        <authorList>
            <person name="Harrison R.L."/>
            <person name="Rowley D.L."/>
        </authorList>
    </citation>
    <scope>NUCLEOTIDE SEQUENCE</scope>
    <source>
        <strain evidence="1">BCIPV-473</strain>
    </source>
</reference>
<dbReference type="EMBL" id="ON704650">
    <property type="protein sequence ID" value="UZE89712.1"/>
    <property type="molecule type" value="Genomic_DNA"/>
</dbReference>
<dbReference type="Proteomes" id="UP001264959">
    <property type="component" value="Segment"/>
</dbReference>
<dbReference type="Gene3D" id="3.90.320.10">
    <property type="match status" value="1"/>
</dbReference>
<evidence type="ECO:0000313" key="2">
    <source>
        <dbReference type="Proteomes" id="UP001264959"/>
    </source>
</evidence>
<dbReference type="SUPFAM" id="SSF52980">
    <property type="entry name" value="Restriction endonuclease-like"/>
    <property type="match status" value="1"/>
</dbReference>
<dbReference type="PANTHER" id="PTHR46609">
    <property type="entry name" value="EXONUCLEASE, PHAGE-TYPE/RECB, C-TERMINAL DOMAIN-CONTAINING PROTEIN"/>
    <property type="match status" value="1"/>
</dbReference>
<name>A0A9E8BVZ8_9ABAC</name>
<keyword evidence="2" id="KW-1185">Reference proteome</keyword>